<comment type="catalytic activity">
    <reaction evidence="2">
        <text>2 GTP = 3',3'-c-di-GMP + 2 diphosphate</text>
        <dbReference type="Rhea" id="RHEA:24898"/>
        <dbReference type="ChEBI" id="CHEBI:33019"/>
        <dbReference type="ChEBI" id="CHEBI:37565"/>
        <dbReference type="ChEBI" id="CHEBI:58805"/>
        <dbReference type="EC" id="2.7.7.65"/>
    </reaction>
</comment>
<dbReference type="InterPro" id="IPR029787">
    <property type="entry name" value="Nucleotide_cyclase"/>
</dbReference>
<dbReference type="SUPFAM" id="SSF55781">
    <property type="entry name" value="GAF domain-like"/>
    <property type="match status" value="1"/>
</dbReference>
<dbReference type="InterPro" id="IPR050469">
    <property type="entry name" value="Diguanylate_Cyclase"/>
</dbReference>
<dbReference type="InterPro" id="IPR003018">
    <property type="entry name" value="GAF"/>
</dbReference>
<keyword evidence="5" id="KW-1185">Reference proteome</keyword>
<evidence type="ECO:0000259" key="3">
    <source>
        <dbReference type="PROSITE" id="PS50887"/>
    </source>
</evidence>
<name>A0A158DAU5_9BURK</name>
<evidence type="ECO:0000256" key="1">
    <source>
        <dbReference type="ARBA" id="ARBA00012528"/>
    </source>
</evidence>
<dbReference type="STRING" id="1777140.AWB79_06720"/>
<dbReference type="EC" id="2.7.7.65" evidence="1"/>
<accession>A0A158DAU5</accession>
<dbReference type="SMART" id="SM00065">
    <property type="entry name" value="GAF"/>
    <property type="match status" value="1"/>
</dbReference>
<protein>
    <recommendedName>
        <fullName evidence="1">diguanylate cyclase</fullName>
        <ecNumber evidence="1">2.7.7.65</ecNumber>
    </recommendedName>
</protein>
<dbReference type="InterPro" id="IPR000160">
    <property type="entry name" value="GGDEF_dom"/>
</dbReference>
<dbReference type="AlphaFoldDB" id="A0A158DAU5"/>
<dbReference type="Pfam" id="PF01590">
    <property type="entry name" value="GAF"/>
    <property type="match status" value="1"/>
</dbReference>
<dbReference type="InterPro" id="IPR043128">
    <property type="entry name" value="Rev_trsase/Diguanyl_cyclase"/>
</dbReference>
<dbReference type="GO" id="GO:0052621">
    <property type="term" value="F:diguanylate cyclase activity"/>
    <property type="evidence" value="ECO:0007669"/>
    <property type="project" value="UniProtKB-EC"/>
</dbReference>
<dbReference type="Proteomes" id="UP000054851">
    <property type="component" value="Unassembled WGS sequence"/>
</dbReference>
<organism evidence="4 5">
    <name type="scientific">Caballeronia hypogeia</name>
    <dbReference type="NCBI Taxonomy" id="1777140"/>
    <lineage>
        <taxon>Bacteria</taxon>
        <taxon>Pseudomonadati</taxon>
        <taxon>Pseudomonadota</taxon>
        <taxon>Betaproteobacteria</taxon>
        <taxon>Burkholderiales</taxon>
        <taxon>Burkholderiaceae</taxon>
        <taxon>Caballeronia</taxon>
    </lineage>
</organism>
<reference evidence="4" key="1">
    <citation type="submission" date="2016-01" db="EMBL/GenBank/DDBJ databases">
        <authorList>
            <person name="Peeters C."/>
        </authorList>
    </citation>
    <scope>NUCLEOTIDE SEQUENCE</scope>
    <source>
        <strain evidence="4">LMG 29322</strain>
    </source>
</reference>
<evidence type="ECO:0000313" key="4">
    <source>
        <dbReference type="EMBL" id="SAK91613.1"/>
    </source>
</evidence>
<feature type="domain" description="GGDEF" evidence="3">
    <location>
        <begin position="226"/>
        <end position="363"/>
    </location>
</feature>
<evidence type="ECO:0000256" key="2">
    <source>
        <dbReference type="ARBA" id="ARBA00034247"/>
    </source>
</evidence>
<dbReference type="Gene3D" id="3.30.70.270">
    <property type="match status" value="1"/>
</dbReference>
<dbReference type="CDD" id="cd01949">
    <property type="entry name" value="GGDEF"/>
    <property type="match status" value="1"/>
</dbReference>
<sequence length="365" mass="39752">MFSSVGLKLKTVTIQHLRSNEVFMELMLERLSETVASAESLEQLTRPLLEMLEIVTGLESVYLTSIDEAAGIQFVDFARNTGELRIDEGLKVPWSDTLCKRCIDEGRRFTSHVSEVWGDSEAARALGIETYASAPICASNGLVIGTLCAASKRSKAIGPRARSALNLFSKIIAQHIERERLLEEVRRANEYLTKFALTDTLTGLPNRRALQDELGRLLARAARDGSYVIVGMIDLDDFKKINDEFGHAAGDSHLRNCAERIAGVTRDTDMLARIGGDEFAFVGPGSADLDEANHTAAEIRKRIGRAGTGASLPGHDAVGAFGLSVGAVAVRFVSGDQAIALADSAMYEDKRERKRRRIEAEAAGE</sequence>
<gene>
    <name evidence="4" type="ORF">AWB79_06720</name>
</gene>
<dbReference type="SMART" id="SM00267">
    <property type="entry name" value="GGDEF"/>
    <property type="match status" value="1"/>
</dbReference>
<dbReference type="NCBIfam" id="TIGR00254">
    <property type="entry name" value="GGDEF"/>
    <property type="match status" value="1"/>
</dbReference>
<dbReference type="Pfam" id="PF00990">
    <property type="entry name" value="GGDEF"/>
    <property type="match status" value="1"/>
</dbReference>
<dbReference type="EMBL" id="FCOA02000038">
    <property type="protein sequence ID" value="SAK91613.1"/>
    <property type="molecule type" value="Genomic_DNA"/>
</dbReference>
<dbReference type="PROSITE" id="PS50887">
    <property type="entry name" value="GGDEF"/>
    <property type="match status" value="1"/>
</dbReference>
<comment type="caution">
    <text evidence="4">The sequence shown here is derived from an EMBL/GenBank/DDBJ whole genome shotgun (WGS) entry which is preliminary data.</text>
</comment>
<evidence type="ECO:0000313" key="5">
    <source>
        <dbReference type="Proteomes" id="UP000054851"/>
    </source>
</evidence>
<proteinExistence type="predicted"/>
<dbReference type="InterPro" id="IPR029016">
    <property type="entry name" value="GAF-like_dom_sf"/>
</dbReference>
<dbReference type="PANTHER" id="PTHR45138:SF9">
    <property type="entry name" value="DIGUANYLATE CYCLASE DGCM-RELATED"/>
    <property type="match status" value="1"/>
</dbReference>
<dbReference type="PANTHER" id="PTHR45138">
    <property type="entry name" value="REGULATORY COMPONENTS OF SENSORY TRANSDUCTION SYSTEM"/>
    <property type="match status" value="1"/>
</dbReference>
<dbReference type="Gene3D" id="3.30.450.40">
    <property type="match status" value="1"/>
</dbReference>
<dbReference type="SUPFAM" id="SSF55073">
    <property type="entry name" value="Nucleotide cyclase"/>
    <property type="match status" value="1"/>
</dbReference>